<dbReference type="EMBL" id="LXQA010353374">
    <property type="protein sequence ID" value="MCI46146.1"/>
    <property type="molecule type" value="Genomic_DNA"/>
</dbReference>
<keyword evidence="2" id="KW-1185">Reference proteome</keyword>
<evidence type="ECO:0000313" key="1">
    <source>
        <dbReference type="EMBL" id="MCI46146.1"/>
    </source>
</evidence>
<accession>A0A392SE64</accession>
<proteinExistence type="predicted"/>
<dbReference type="AlphaFoldDB" id="A0A392SE64"/>
<sequence>PPPLGGAIVPEGVASPPVAVGVPPPRSTLGDFVSNVSECLSCFSVSCFCLGSFVLVCMVVDGVSPDL</sequence>
<evidence type="ECO:0000313" key="2">
    <source>
        <dbReference type="Proteomes" id="UP000265520"/>
    </source>
</evidence>
<dbReference type="Proteomes" id="UP000265520">
    <property type="component" value="Unassembled WGS sequence"/>
</dbReference>
<protein>
    <submittedName>
        <fullName evidence="1">Uncharacterized protein</fullName>
    </submittedName>
</protein>
<organism evidence="1 2">
    <name type="scientific">Trifolium medium</name>
    <dbReference type="NCBI Taxonomy" id="97028"/>
    <lineage>
        <taxon>Eukaryota</taxon>
        <taxon>Viridiplantae</taxon>
        <taxon>Streptophyta</taxon>
        <taxon>Embryophyta</taxon>
        <taxon>Tracheophyta</taxon>
        <taxon>Spermatophyta</taxon>
        <taxon>Magnoliopsida</taxon>
        <taxon>eudicotyledons</taxon>
        <taxon>Gunneridae</taxon>
        <taxon>Pentapetalae</taxon>
        <taxon>rosids</taxon>
        <taxon>fabids</taxon>
        <taxon>Fabales</taxon>
        <taxon>Fabaceae</taxon>
        <taxon>Papilionoideae</taxon>
        <taxon>50 kb inversion clade</taxon>
        <taxon>NPAAA clade</taxon>
        <taxon>Hologalegina</taxon>
        <taxon>IRL clade</taxon>
        <taxon>Trifolieae</taxon>
        <taxon>Trifolium</taxon>
    </lineage>
</organism>
<feature type="non-terminal residue" evidence="1">
    <location>
        <position position="1"/>
    </location>
</feature>
<reference evidence="1 2" key="1">
    <citation type="journal article" date="2018" name="Front. Plant Sci.">
        <title>Red Clover (Trifolium pratense) and Zigzag Clover (T. medium) - A Picture of Genomic Similarities and Differences.</title>
        <authorList>
            <person name="Dluhosova J."/>
            <person name="Istvanek J."/>
            <person name="Nedelnik J."/>
            <person name="Repkova J."/>
        </authorList>
    </citation>
    <scope>NUCLEOTIDE SEQUENCE [LARGE SCALE GENOMIC DNA]</scope>
    <source>
        <strain evidence="2">cv. 10/8</strain>
        <tissue evidence="1">Leaf</tissue>
    </source>
</reference>
<comment type="caution">
    <text evidence="1">The sequence shown here is derived from an EMBL/GenBank/DDBJ whole genome shotgun (WGS) entry which is preliminary data.</text>
</comment>
<name>A0A392SE64_9FABA</name>